<keyword evidence="16" id="KW-0479">Metal-binding</keyword>
<comment type="pathway">
    <text evidence="4 16">Cofactor biosynthesis; coenzyme A biosynthesis; CoA from (R)-pantothenate: step 1/5.</text>
</comment>
<dbReference type="PANTHER" id="PTHR34265">
    <property type="entry name" value="TYPE III PANTOTHENATE KINASE"/>
    <property type="match status" value="1"/>
</dbReference>
<dbReference type="EMBL" id="LT629780">
    <property type="protein sequence ID" value="SDU08322.1"/>
    <property type="molecule type" value="Genomic_DNA"/>
</dbReference>
<name>A0A1H2FLX9_9GAMM</name>
<dbReference type="HAMAP" id="MF_01274">
    <property type="entry name" value="Pantothen_kinase_3"/>
    <property type="match status" value="1"/>
</dbReference>
<dbReference type="InterPro" id="IPR004619">
    <property type="entry name" value="Type_III_PanK"/>
</dbReference>
<evidence type="ECO:0000313" key="18">
    <source>
        <dbReference type="Proteomes" id="UP000243063"/>
    </source>
</evidence>
<feature type="binding site" evidence="16">
    <location>
        <position position="93"/>
    </location>
    <ligand>
        <name>substrate</name>
    </ligand>
</feature>
<dbReference type="GO" id="GO:0015937">
    <property type="term" value="P:coenzyme A biosynthetic process"/>
    <property type="evidence" value="ECO:0007669"/>
    <property type="project" value="UniProtKB-UniRule"/>
</dbReference>
<dbReference type="AlphaFoldDB" id="A0A1H2FLX9"/>
<comment type="cofactor">
    <cofactor evidence="16">
        <name>NH4(+)</name>
        <dbReference type="ChEBI" id="CHEBI:28938"/>
    </cofactor>
    <cofactor evidence="16">
        <name>K(+)</name>
        <dbReference type="ChEBI" id="CHEBI:29103"/>
    </cofactor>
    <text evidence="16">A monovalent cation. Ammonium or potassium.</text>
</comment>
<reference evidence="18" key="1">
    <citation type="submission" date="2016-10" db="EMBL/GenBank/DDBJ databases">
        <authorList>
            <person name="Varghese N."/>
            <person name="Submissions S."/>
        </authorList>
    </citation>
    <scope>NUCLEOTIDE SEQUENCE [LARGE SCALE GENOMIC DNA]</scope>
    <source>
        <strain evidence="18">CCTCC 2012022</strain>
    </source>
</reference>
<evidence type="ECO:0000256" key="9">
    <source>
        <dbReference type="ARBA" id="ARBA00022741"/>
    </source>
</evidence>
<dbReference type="NCBIfam" id="TIGR00671">
    <property type="entry name" value="baf"/>
    <property type="match status" value="1"/>
</dbReference>
<gene>
    <name evidence="16" type="primary">coaX</name>
    <name evidence="17" type="ORF">SAMN05216580_1289</name>
</gene>
<dbReference type="GO" id="GO:0005524">
    <property type="term" value="F:ATP binding"/>
    <property type="evidence" value="ECO:0007669"/>
    <property type="project" value="UniProtKB-UniRule"/>
</dbReference>
<dbReference type="Proteomes" id="UP000243063">
    <property type="component" value="Chromosome I"/>
</dbReference>
<feature type="binding site" evidence="16">
    <location>
        <begin position="6"/>
        <end position="13"/>
    </location>
    <ligand>
        <name>ATP</name>
        <dbReference type="ChEBI" id="CHEBI:30616"/>
    </ligand>
</feature>
<evidence type="ECO:0000256" key="3">
    <source>
        <dbReference type="ARBA" id="ARBA00004496"/>
    </source>
</evidence>
<dbReference type="CDD" id="cd24015">
    <property type="entry name" value="ASKHA_NBD_PanK-III"/>
    <property type="match status" value="1"/>
</dbReference>
<evidence type="ECO:0000256" key="10">
    <source>
        <dbReference type="ARBA" id="ARBA00022777"/>
    </source>
</evidence>
<evidence type="ECO:0000256" key="5">
    <source>
        <dbReference type="ARBA" id="ARBA00011738"/>
    </source>
</evidence>
<feature type="binding site" evidence="16">
    <location>
        <position position="125"/>
    </location>
    <ligand>
        <name>ATP</name>
        <dbReference type="ChEBI" id="CHEBI:30616"/>
    </ligand>
</feature>
<feature type="binding site" evidence="16">
    <location>
        <position position="181"/>
    </location>
    <ligand>
        <name>substrate</name>
    </ligand>
</feature>
<organism evidence="17 18">
    <name type="scientific">Geopseudomonas guangdongensis</name>
    <dbReference type="NCBI Taxonomy" id="1245526"/>
    <lineage>
        <taxon>Bacteria</taxon>
        <taxon>Pseudomonadati</taxon>
        <taxon>Pseudomonadota</taxon>
        <taxon>Gammaproteobacteria</taxon>
        <taxon>Pseudomonadales</taxon>
        <taxon>Pseudomonadaceae</taxon>
        <taxon>Geopseudomonas</taxon>
    </lineage>
</organism>
<comment type="subcellular location">
    <subcellularLocation>
        <location evidence="3 16">Cytoplasm</location>
    </subcellularLocation>
</comment>
<dbReference type="GO" id="GO:0046872">
    <property type="term" value="F:metal ion binding"/>
    <property type="evidence" value="ECO:0007669"/>
    <property type="project" value="UniProtKB-KW"/>
</dbReference>
<feature type="binding site" evidence="16">
    <location>
        <position position="122"/>
    </location>
    <ligand>
        <name>K(+)</name>
        <dbReference type="ChEBI" id="CHEBI:29103"/>
    </ligand>
</feature>
<evidence type="ECO:0000256" key="6">
    <source>
        <dbReference type="ARBA" id="ARBA00012102"/>
    </source>
</evidence>
<evidence type="ECO:0000256" key="8">
    <source>
        <dbReference type="ARBA" id="ARBA00022679"/>
    </source>
</evidence>
<keyword evidence="8 16" id="KW-0808">Transferase</keyword>
<protein>
    <recommendedName>
        <fullName evidence="15 16">Type III pantothenate kinase</fullName>
        <ecNumber evidence="6 16">2.7.1.33</ecNumber>
    </recommendedName>
    <alternativeName>
        <fullName evidence="16">PanK-III</fullName>
    </alternativeName>
    <alternativeName>
        <fullName evidence="16">Pantothenic acid kinase</fullName>
    </alternativeName>
</protein>
<keyword evidence="11 16" id="KW-0067">ATP-binding</keyword>
<dbReference type="OrthoDB" id="9781305at2"/>
<keyword evidence="18" id="KW-1185">Reference proteome</keyword>
<comment type="cofactor">
    <cofactor evidence="2">
        <name>K(+)</name>
        <dbReference type="ChEBI" id="CHEBI:29103"/>
    </cofactor>
</comment>
<evidence type="ECO:0000256" key="16">
    <source>
        <dbReference type="HAMAP-Rule" id="MF_01274"/>
    </source>
</evidence>
<feature type="binding site" evidence="16">
    <location>
        <begin position="100"/>
        <end position="103"/>
    </location>
    <ligand>
        <name>substrate</name>
    </ligand>
</feature>
<dbReference type="UniPathway" id="UPA00241">
    <property type="reaction ID" value="UER00352"/>
</dbReference>
<keyword evidence="13 16" id="KW-0173">Coenzyme A biosynthesis</keyword>
<evidence type="ECO:0000256" key="1">
    <source>
        <dbReference type="ARBA" id="ARBA00001206"/>
    </source>
</evidence>
<evidence type="ECO:0000256" key="7">
    <source>
        <dbReference type="ARBA" id="ARBA00022490"/>
    </source>
</evidence>
<comment type="similarity">
    <text evidence="14 16">Belongs to the type III pantothenate kinase family.</text>
</comment>
<comment type="subunit">
    <text evidence="5 16">Homodimer.</text>
</comment>
<sequence length="252" mass="27435">MILDLDCGNTLIKWQLQTNGRVFARGRALSDQELVRQVGCQLDTTPLDLCRLASVRSPAETQELLAVLQMHYPHARLLQATVVESCAGVHNGYLEPGRLGLDRWLAMLGAYHAARQACLVLDLGTAVTADLVDAAGRHLGGYICPGLPLMRTQLQTHTRRIRYDEQEAALSPQELPPGCSTAEAVERGCILMLRGFVLTQLELARSYWQESFEVFLTGGDAALVADHIPGVRHVPDLVFSGLALACPLGGEV</sequence>
<evidence type="ECO:0000256" key="13">
    <source>
        <dbReference type="ARBA" id="ARBA00022993"/>
    </source>
</evidence>
<dbReference type="RefSeq" id="WP_090213000.1">
    <property type="nucleotide sequence ID" value="NZ_LT629780.1"/>
</dbReference>
<keyword evidence="10 16" id="KW-0418">Kinase</keyword>
<keyword evidence="7 16" id="KW-0963">Cytoplasm</keyword>
<evidence type="ECO:0000256" key="15">
    <source>
        <dbReference type="ARBA" id="ARBA00040883"/>
    </source>
</evidence>
<dbReference type="EC" id="2.7.1.33" evidence="6 16"/>
<dbReference type="GO" id="GO:0004594">
    <property type="term" value="F:pantothenate kinase activity"/>
    <property type="evidence" value="ECO:0007669"/>
    <property type="project" value="UniProtKB-UniRule"/>
</dbReference>
<evidence type="ECO:0000256" key="2">
    <source>
        <dbReference type="ARBA" id="ARBA00001958"/>
    </source>
</evidence>
<dbReference type="STRING" id="1245526.SAMN05216580_1289"/>
<comment type="catalytic activity">
    <reaction evidence="1 16">
        <text>(R)-pantothenate + ATP = (R)-4'-phosphopantothenate + ADP + H(+)</text>
        <dbReference type="Rhea" id="RHEA:16373"/>
        <dbReference type="ChEBI" id="CHEBI:10986"/>
        <dbReference type="ChEBI" id="CHEBI:15378"/>
        <dbReference type="ChEBI" id="CHEBI:29032"/>
        <dbReference type="ChEBI" id="CHEBI:30616"/>
        <dbReference type="ChEBI" id="CHEBI:456216"/>
        <dbReference type="EC" id="2.7.1.33"/>
    </reaction>
</comment>
<evidence type="ECO:0000256" key="12">
    <source>
        <dbReference type="ARBA" id="ARBA00022958"/>
    </source>
</evidence>
<evidence type="ECO:0000256" key="4">
    <source>
        <dbReference type="ARBA" id="ARBA00005225"/>
    </source>
</evidence>
<dbReference type="Pfam" id="PF03309">
    <property type="entry name" value="Pan_kinase"/>
    <property type="match status" value="1"/>
</dbReference>
<keyword evidence="9 16" id="KW-0547">Nucleotide-binding</keyword>
<proteinExistence type="inferred from homology"/>
<evidence type="ECO:0000256" key="11">
    <source>
        <dbReference type="ARBA" id="ARBA00022840"/>
    </source>
</evidence>
<keyword evidence="12 16" id="KW-0630">Potassium</keyword>
<dbReference type="GO" id="GO:0005737">
    <property type="term" value="C:cytoplasm"/>
    <property type="evidence" value="ECO:0007669"/>
    <property type="project" value="UniProtKB-SubCell"/>
</dbReference>
<accession>A0A1H2FLX9</accession>
<dbReference type="Gene3D" id="3.30.420.40">
    <property type="match status" value="2"/>
</dbReference>
<comment type="function">
    <text evidence="16">Catalyzes the phosphorylation of pantothenate (Pan), the first step in CoA biosynthesis.</text>
</comment>
<feature type="active site" description="Proton acceptor" evidence="16">
    <location>
        <position position="102"/>
    </location>
</feature>
<evidence type="ECO:0000313" key="17">
    <source>
        <dbReference type="EMBL" id="SDU08322.1"/>
    </source>
</evidence>
<dbReference type="InterPro" id="IPR043129">
    <property type="entry name" value="ATPase_NBD"/>
</dbReference>
<evidence type="ECO:0000256" key="14">
    <source>
        <dbReference type="ARBA" id="ARBA00038036"/>
    </source>
</evidence>
<dbReference type="SUPFAM" id="SSF53067">
    <property type="entry name" value="Actin-like ATPase domain"/>
    <property type="match status" value="2"/>
</dbReference>
<dbReference type="PANTHER" id="PTHR34265:SF1">
    <property type="entry name" value="TYPE III PANTOTHENATE KINASE"/>
    <property type="match status" value="1"/>
</dbReference>